<gene>
    <name evidence="4" type="primary">traM</name>
    <name evidence="4" type="ORF">H6A34_08575</name>
</gene>
<keyword evidence="2" id="KW-0812">Transmembrane</keyword>
<keyword evidence="2" id="KW-0472">Membrane</keyword>
<accession>A0A939B602</accession>
<reference evidence="4" key="2">
    <citation type="journal article" date="2021" name="Sci. Rep.">
        <title>The distribution of antibiotic resistance genes in chicken gut microbiota commensals.</title>
        <authorList>
            <person name="Juricova H."/>
            <person name="Matiasovicova J."/>
            <person name="Kubasova T."/>
            <person name="Cejkova D."/>
            <person name="Rychlik I."/>
        </authorList>
    </citation>
    <scope>NUCLEOTIDE SEQUENCE</scope>
    <source>
        <strain evidence="4">An824</strain>
    </source>
</reference>
<dbReference type="InterPro" id="IPR055407">
    <property type="entry name" value="TraM_C"/>
</dbReference>
<reference evidence="4" key="1">
    <citation type="submission" date="2020-08" db="EMBL/GenBank/DDBJ databases">
        <authorList>
            <person name="Cejkova D."/>
            <person name="Kubasova T."/>
            <person name="Jahodarova E."/>
            <person name="Rychlik I."/>
        </authorList>
    </citation>
    <scope>NUCLEOTIDE SEQUENCE</scope>
    <source>
        <strain evidence="4">An824</strain>
    </source>
</reference>
<feature type="compositionally biased region" description="Basic and acidic residues" evidence="1">
    <location>
        <begin position="1"/>
        <end position="22"/>
    </location>
</feature>
<evidence type="ECO:0000256" key="1">
    <source>
        <dbReference type="SAM" id="MobiDB-lite"/>
    </source>
</evidence>
<evidence type="ECO:0000313" key="5">
    <source>
        <dbReference type="Proteomes" id="UP000706891"/>
    </source>
</evidence>
<feature type="transmembrane region" description="Helical" evidence="2">
    <location>
        <begin position="31"/>
        <end position="49"/>
    </location>
</feature>
<organism evidence="4 5">
    <name type="scientific">Marseilla massiliensis</name>
    <dbReference type="NCBI Taxonomy" id="1841864"/>
    <lineage>
        <taxon>Bacteria</taxon>
        <taxon>Pseudomonadati</taxon>
        <taxon>Bacteroidota</taxon>
        <taxon>Bacteroidia</taxon>
        <taxon>Bacteroidales</taxon>
        <taxon>Prevotellaceae</taxon>
        <taxon>Marseilla</taxon>
    </lineage>
</organism>
<feature type="region of interest" description="Disordered" evidence="1">
    <location>
        <begin position="112"/>
        <end position="140"/>
    </location>
</feature>
<keyword evidence="2" id="KW-1133">Transmembrane helix</keyword>
<keyword evidence="5" id="KW-1185">Reference proteome</keyword>
<feature type="compositionally biased region" description="Basic and acidic residues" evidence="1">
    <location>
        <begin position="221"/>
        <end position="232"/>
    </location>
</feature>
<evidence type="ECO:0000313" key="4">
    <source>
        <dbReference type="EMBL" id="MBM6673929.1"/>
    </source>
</evidence>
<dbReference type="RefSeq" id="WP_205104893.1">
    <property type="nucleotide sequence ID" value="NZ_JACJJG010000043.1"/>
</dbReference>
<dbReference type="Proteomes" id="UP000706891">
    <property type="component" value="Unassembled WGS sequence"/>
</dbReference>
<dbReference type="Pfam" id="PF12508">
    <property type="entry name" value="Transposon_TraM"/>
    <property type="match status" value="1"/>
</dbReference>
<dbReference type="InterPro" id="IPR022187">
    <property type="entry name" value="Conjug_transposon_TraM"/>
</dbReference>
<evidence type="ECO:0000259" key="3">
    <source>
        <dbReference type="Pfam" id="PF12508"/>
    </source>
</evidence>
<sequence length="421" mass="45569">MDIMKMAERLKMKPRTDGNAPERRRRGLSKLLVYPLMVLLFTGSLWLIFRPSEDGTEAGGGSGGFNTEMPSPESKGLPRSKVDAYRDGEMAEKAERRKGSLIEIAEMLDTDTTGKATLPDVPLTGEPAAENENEEGTPQSSVAAYQDMNRTLAGFYSPAEVSQDDEVSRRIAEIERRLDSEPEKESSFDEKVALMEKSYELAARFGGNAMAKTTETSNASEKPKAEPVAAERPRVVSRLGQKDGADSIVEDRFNTAVGTQETVEKNTIAACVHGTQTITDGQALRLRLLEPMRVGGRLVPEGTVITGLTRLQGERMEVEIEAVSHNGSVLPVELEVYSTDGQKGVLVPNSLENDAVKEIAAGMGGAVESGISISTDAGAQIVSDVGRGLIRGVSQYFTKKARTVKITVKAGYRLLLHPPEK</sequence>
<proteinExistence type="predicted"/>
<feature type="domain" description="Conjugative transposon TraM C-terminal" evidence="3">
    <location>
        <begin position="268"/>
        <end position="416"/>
    </location>
</feature>
<dbReference type="AlphaFoldDB" id="A0A939B602"/>
<comment type="caution">
    <text evidence="4">The sequence shown here is derived from an EMBL/GenBank/DDBJ whole genome shotgun (WGS) entry which is preliminary data.</text>
</comment>
<feature type="region of interest" description="Disordered" evidence="1">
    <location>
        <begin position="56"/>
        <end position="86"/>
    </location>
</feature>
<evidence type="ECO:0000256" key="2">
    <source>
        <dbReference type="SAM" id="Phobius"/>
    </source>
</evidence>
<dbReference type="EMBL" id="JACJJG010000043">
    <property type="protein sequence ID" value="MBM6673929.1"/>
    <property type="molecule type" value="Genomic_DNA"/>
</dbReference>
<feature type="region of interest" description="Disordered" evidence="1">
    <location>
        <begin position="1"/>
        <end position="23"/>
    </location>
</feature>
<feature type="region of interest" description="Disordered" evidence="1">
    <location>
        <begin position="213"/>
        <end position="232"/>
    </location>
</feature>
<dbReference type="NCBIfam" id="TIGR03779">
    <property type="entry name" value="Bac_Flav_CT_M"/>
    <property type="match status" value="1"/>
</dbReference>
<protein>
    <submittedName>
        <fullName evidence="4">Conjugative transposon protein TraM</fullName>
    </submittedName>
</protein>
<name>A0A939B602_9BACT</name>